<evidence type="ECO:0000256" key="6">
    <source>
        <dbReference type="HAMAP-Rule" id="MF_00117"/>
    </source>
</evidence>
<dbReference type="PANTHER" id="PTHR30111:SF1">
    <property type="entry name" value="33 KDA CHAPERONIN"/>
    <property type="match status" value="1"/>
</dbReference>
<keyword evidence="5 6" id="KW-0676">Redox-active center</keyword>
<dbReference type="OrthoDB" id="9793753at2"/>
<dbReference type="SUPFAM" id="SSF64397">
    <property type="entry name" value="Hsp33 domain"/>
    <property type="match status" value="1"/>
</dbReference>
<dbReference type="GO" id="GO:0044183">
    <property type="term" value="F:protein folding chaperone"/>
    <property type="evidence" value="ECO:0007669"/>
    <property type="project" value="TreeGrafter"/>
</dbReference>
<dbReference type="RefSeq" id="WP_101495511.1">
    <property type="nucleotide sequence ID" value="NZ_LNJZ01000001.1"/>
</dbReference>
<gene>
    <name evidence="6" type="primary">hslO</name>
    <name evidence="7" type="ORF">DFQ45_11514</name>
</gene>
<evidence type="ECO:0000256" key="4">
    <source>
        <dbReference type="ARBA" id="ARBA00023186"/>
    </source>
</evidence>
<dbReference type="InterPro" id="IPR016153">
    <property type="entry name" value="Heat_shock_Hsp33_N"/>
</dbReference>
<comment type="function">
    <text evidence="6">Redox regulated molecular chaperone. Protects both thermally unfolding and oxidatively damaged proteins from irreversible aggregation. Plays an important role in the bacterial defense system toward oxidative stress.</text>
</comment>
<evidence type="ECO:0000256" key="2">
    <source>
        <dbReference type="ARBA" id="ARBA00022833"/>
    </source>
</evidence>
<dbReference type="CDD" id="cd00498">
    <property type="entry name" value="Hsp33"/>
    <property type="match status" value="1"/>
</dbReference>
<dbReference type="InterPro" id="IPR023212">
    <property type="entry name" value="Hsp33_helix_hairpin_bin_dom_sf"/>
</dbReference>
<dbReference type="GO" id="GO:0051082">
    <property type="term" value="F:unfolded protein binding"/>
    <property type="evidence" value="ECO:0007669"/>
    <property type="project" value="UniProtKB-UniRule"/>
</dbReference>
<feature type="disulfide bond" description="Redox-active" evidence="6">
    <location>
        <begin position="266"/>
        <end position="269"/>
    </location>
</feature>
<dbReference type="GO" id="GO:0042026">
    <property type="term" value="P:protein refolding"/>
    <property type="evidence" value="ECO:0007669"/>
    <property type="project" value="TreeGrafter"/>
</dbReference>
<reference evidence="7 8" key="1">
    <citation type="submission" date="2019-03" db="EMBL/GenBank/DDBJ databases">
        <title>Genomic Encyclopedia of Type Strains, Phase IV (KMG-IV): sequencing the most valuable type-strain genomes for metagenomic binning, comparative biology and taxonomic classification.</title>
        <authorList>
            <person name="Goeker M."/>
        </authorList>
    </citation>
    <scope>NUCLEOTIDE SEQUENCE [LARGE SCALE GENOMIC DNA]</scope>
    <source>
        <strain evidence="7 8">DSM 28679</strain>
    </source>
</reference>
<evidence type="ECO:0000313" key="8">
    <source>
        <dbReference type="Proteomes" id="UP000294575"/>
    </source>
</evidence>
<keyword evidence="1 6" id="KW-0963">Cytoplasm</keyword>
<dbReference type="NCBIfam" id="NF001033">
    <property type="entry name" value="PRK00114.1"/>
    <property type="match status" value="1"/>
</dbReference>
<protein>
    <recommendedName>
        <fullName evidence="6">33 kDa chaperonin</fullName>
    </recommendedName>
    <alternativeName>
        <fullName evidence="6">Heat shock protein 33 homolog</fullName>
        <shortName evidence="6">HSP33</shortName>
    </alternativeName>
</protein>
<comment type="similarity">
    <text evidence="6">Belongs to the HSP33 family.</text>
</comment>
<comment type="subcellular location">
    <subcellularLocation>
        <location evidence="6">Cytoplasm</location>
    </subcellularLocation>
</comment>
<dbReference type="AlphaFoldDB" id="A0A4R6TYZ7"/>
<comment type="PTM">
    <text evidence="6">Under oxidizing conditions two disulfide bonds are formed involving the reactive cysteines. Under reducing conditions zinc is bound to the reactive cysteines and the protein is inactive.</text>
</comment>
<comment type="caution">
    <text evidence="7">The sequence shown here is derived from an EMBL/GenBank/DDBJ whole genome shotgun (WGS) entry which is preliminary data.</text>
</comment>
<evidence type="ECO:0000256" key="3">
    <source>
        <dbReference type="ARBA" id="ARBA00023157"/>
    </source>
</evidence>
<dbReference type="Pfam" id="PF01430">
    <property type="entry name" value="HSP33"/>
    <property type="match status" value="1"/>
</dbReference>
<keyword evidence="8" id="KW-1185">Reference proteome</keyword>
<dbReference type="EMBL" id="SNYK01000015">
    <property type="protein sequence ID" value="TDQ35465.1"/>
    <property type="molecule type" value="Genomic_DNA"/>
</dbReference>
<dbReference type="Gene3D" id="3.55.30.10">
    <property type="entry name" value="Hsp33 domain"/>
    <property type="match status" value="1"/>
</dbReference>
<dbReference type="GO" id="GO:0005737">
    <property type="term" value="C:cytoplasm"/>
    <property type="evidence" value="ECO:0007669"/>
    <property type="project" value="UniProtKB-SubCell"/>
</dbReference>
<keyword evidence="4 6" id="KW-0143">Chaperone</keyword>
<proteinExistence type="inferred from homology"/>
<dbReference type="SUPFAM" id="SSF118352">
    <property type="entry name" value="HSP33 redox switch-like"/>
    <property type="match status" value="1"/>
</dbReference>
<name>A0A4R6TYZ7_9GAMM</name>
<dbReference type="PIRSF" id="PIRSF005261">
    <property type="entry name" value="Heat_shock_Hsp33"/>
    <property type="match status" value="1"/>
</dbReference>
<organism evidence="7 8">
    <name type="scientific">Thiopseudomonas denitrificans</name>
    <dbReference type="NCBI Taxonomy" id="1501432"/>
    <lineage>
        <taxon>Bacteria</taxon>
        <taxon>Pseudomonadati</taxon>
        <taxon>Pseudomonadota</taxon>
        <taxon>Gammaproteobacteria</taxon>
        <taxon>Pseudomonadales</taxon>
        <taxon>Pseudomonadaceae</taxon>
        <taxon>Thiopseudomonas</taxon>
    </lineage>
</organism>
<evidence type="ECO:0000256" key="5">
    <source>
        <dbReference type="ARBA" id="ARBA00023284"/>
    </source>
</evidence>
<dbReference type="Gene3D" id="3.90.1280.10">
    <property type="entry name" value="HSP33 redox switch-like"/>
    <property type="match status" value="1"/>
</dbReference>
<dbReference type="PANTHER" id="PTHR30111">
    <property type="entry name" value="33 KDA CHAPERONIN"/>
    <property type="match status" value="1"/>
</dbReference>
<keyword evidence="2 6" id="KW-0862">Zinc</keyword>
<dbReference type="Proteomes" id="UP000294575">
    <property type="component" value="Unassembled WGS sequence"/>
</dbReference>
<evidence type="ECO:0000256" key="1">
    <source>
        <dbReference type="ARBA" id="ARBA00022490"/>
    </source>
</evidence>
<evidence type="ECO:0000313" key="7">
    <source>
        <dbReference type="EMBL" id="TDQ35465.1"/>
    </source>
</evidence>
<dbReference type="InterPro" id="IPR000397">
    <property type="entry name" value="Heat_shock_Hsp33"/>
</dbReference>
<feature type="disulfide bond" description="Redox-active" evidence="6">
    <location>
        <begin position="232"/>
        <end position="234"/>
    </location>
</feature>
<keyword evidence="3 6" id="KW-1015">Disulfide bond</keyword>
<sequence>MTDTDFTQRFIFDNHDARGELATLEQSYAHVLAKHDYPEPVAILLGELMAAAALLVGSLKFDGLLTLQVRGEGPLSLLVVECSSEREIRGLARYDAGRIEIGATLQELMPSGVLAMTIDPAGGQRYQGLVALDGDSLADCLNAYFASSEQLESRFILHADGRRARGFLLQQLPVAQVPQGEQREASWQHLTTLAQTLSAEELLGLDNITILHRLYHEEQVRLFDAQGVSFSCSCSRERSQNALLSLGEQDVLALLEEQNGQIEMDCQFCNQRYHFSGDDIRRIFGLDHRNDGLSTVH</sequence>
<dbReference type="HAMAP" id="MF_00117">
    <property type="entry name" value="HslO"/>
    <property type="match status" value="1"/>
</dbReference>
<dbReference type="Gene3D" id="1.10.287.480">
    <property type="entry name" value="helix hairpin bin"/>
    <property type="match status" value="1"/>
</dbReference>
<accession>A0A4R6TYZ7</accession>
<dbReference type="InterPro" id="IPR016154">
    <property type="entry name" value="Heat_shock_Hsp33_C"/>
</dbReference>